<evidence type="ECO:0008006" key="4">
    <source>
        <dbReference type="Google" id="ProtNLM"/>
    </source>
</evidence>
<accession>A0AA96RIL3</accession>
<dbReference type="PROSITE" id="PS51257">
    <property type="entry name" value="PROKAR_LIPOPROTEIN"/>
    <property type="match status" value="1"/>
</dbReference>
<keyword evidence="1" id="KW-0812">Transmembrane</keyword>
<sequence>MKKILFIVAGPVVIVSCILLLIIIGCYKDPKIEEANKISQMERISTSEKIFKQNKDADILCVYGARFYKRVEDQEKYKQMDLKINHELGKVRKEYKDGNTFEDYMATKLQVGTKIFTIQGQMQSELLLVQLGEKYVVYVYLNSKDL</sequence>
<dbReference type="EMBL" id="CP130319">
    <property type="protein sequence ID" value="WNR42935.1"/>
    <property type="molecule type" value="Genomic_DNA"/>
</dbReference>
<proteinExistence type="predicted"/>
<feature type="transmembrane region" description="Helical" evidence="1">
    <location>
        <begin position="6"/>
        <end position="27"/>
    </location>
</feature>
<keyword evidence="1" id="KW-1133">Transmembrane helix</keyword>
<reference evidence="2" key="1">
    <citation type="submission" date="2022-02" db="EMBL/GenBank/DDBJ databases">
        <title>Paenibacillus sp. MBLB1832 Whole Genome Shotgun Sequencing.</title>
        <authorList>
            <person name="Hwang C.Y."/>
            <person name="Cho E.-S."/>
            <person name="Seo M.-J."/>
        </authorList>
    </citation>
    <scope>NUCLEOTIDE SEQUENCE</scope>
    <source>
        <strain evidence="2">MBLB1832</strain>
    </source>
</reference>
<dbReference type="AlphaFoldDB" id="A0AA96RIL3"/>
<gene>
    <name evidence="2" type="ORF">MJB10_17655</name>
</gene>
<evidence type="ECO:0000313" key="2">
    <source>
        <dbReference type="EMBL" id="WNR42935.1"/>
    </source>
</evidence>
<dbReference type="Proteomes" id="UP001304650">
    <property type="component" value="Chromosome"/>
</dbReference>
<dbReference type="RefSeq" id="WP_314796786.1">
    <property type="nucleotide sequence ID" value="NZ_CP130319.1"/>
</dbReference>
<name>A0AA96RIL3_9BACL</name>
<evidence type="ECO:0000313" key="3">
    <source>
        <dbReference type="Proteomes" id="UP001304650"/>
    </source>
</evidence>
<protein>
    <recommendedName>
        <fullName evidence="4">Lipoprotein</fullName>
    </recommendedName>
</protein>
<evidence type="ECO:0000256" key="1">
    <source>
        <dbReference type="SAM" id="Phobius"/>
    </source>
</evidence>
<keyword evidence="3" id="KW-1185">Reference proteome</keyword>
<organism evidence="2 3">
    <name type="scientific">Paenibacillus roseopurpureus</name>
    <dbReference type="NCBI Taxonomy" id="2918901"/>
    <lineage>
        <taxon>Bacteria</taxon>
        <taxon>Bacillati</taxon>
        <taxon>Bacillota</taxon>
        <taxon>Bacilli</taxon>
        <taxon>Bacillales</taxon>
        <taxon>Paenibacillaceae</taxon>
        <taxon>Paenibacillus</taxon>
    </lineage>
</organism>
<dbReference type="KEGG" id="proo:MJB10_17655"/>
<keyword evidence="1" id="KW-0472">Membrane</keyword>